<keyword evidence="2" id="KW-1185">Reference proteome</keyword>
<dbReference type="EMBL" id="KZ679676">
    <property type="protein sequence ID" value="PTB59757.1"/>
    <property type="molecule type" value="Genomic_DNA"/>
</dbReference>
<accession>A0A2T4ARQ1</accession>
<protein>
    <submittedName>
        <fullName evidence="1">Uncharacterized protein</fullName>
    </submittedName>
</protein>
<feature type="non-terminal residue" evidence="1">
    <location>
        <position position="60"/>
    </location>
</feature>
<gene>
    <name evidence="1" type="ORF">M431DRAFT_135493</name>
</gene>
<evidence type="ECO:0000313" key="2">
    <source>
        <dbReference type="Proteomes" id="UP000241690"/>
    </source>
</evidence>
<proteinExistence type="predicted"/>
<organism evidence="1 2">
    <name type="scientific">Trichoderma harzianum CBS 226.95</name>
    <dbReference type="NCBI Taxonomy" id="983964"/>
    <lineage>
        <taxon>Eukaryota</taxon>
        <taxon>Fungi</taxon>
        <taxon>Dikarya</taxon>
        <taxon>Ascomycota</taxon>
        <taxon>Pezizomycotina</taxon>
        <taxon>Sordariomycetes</taxon>
        <taxon>Hypocreomycetidae</taxon>
        <taxon>Hypocreales</taxon>
        <taxon>Hypocreaceae</taxon>
        <taxon>Trichoderma</taxon>
    </lineage>
</organism>
<dbReference type="GeneID" id="36621091"/>
<dbReference type="AlphaFoldDB" id="A0A2T4ARQ1"/>
<evidence type="ECO:0000313" key="1">
    <source>
        <dbReference type="EMBL" id="PTB59757.1"/>
    </source>
</evidence>
<name>A0A2T4ARQ1_TRIHA</name>
<reference evidence="1 2" key="1">
    <citation type="submission" date="2016-07" db="EMBL/GenBank/DDBJ databases">
        <title>Multiple horizontal gene transfer events from other fungi enriched the ability of initially mycotrophic Trichoderma (Ascomycota) to feed on dead plant biomass.</title>
        <authorList>
            <consortium name="DOE Joint Genome Institute"/>
            <person name="Aerts A."/>
            <person name="Atanasova L."/>
            <person name="Chenthamara K."/>
            <person name="Zhang J."/>
            <person name="Grujic M."/>
            <person name="Henrissat B."/>
            <person name="Kuo A."/>
            <person name="Salamov A."/>
            <person name="Lipzen A."/>
            <person name="Labutti K."/>
            <person name="Barry K."/>
            <person name="Miao Y."/>
            <person name="Rahimi M.J."/>
            <person name="Shen Q."/>
            <person name="Grigoriev I.V."/>
            <person name="Kubicek C.P."/>
            <person name="Druzhinina I.S."/>
        </authorList>
    </citation>
    <scope>NUCLEOTIDE SEQUENCE [LARGE SCALE GENOMIC DNA]</scope>
    <source>
        <strain evidence="1 2">CBS 226.95</strain>
    </source>
</reference>
<dbReference type="Proteomes" id="UP000241690">
    <property type="component" value="Unassembled WGS sequence"/>
</dbReference>
<sequence length="60" mass="6635">MGKRWRREVGACLWRKRNGTSRRCLGGRASTGTRRVRCVCKSGCVCVRGCGLSGLEMCRG</sequence>
<dbReference type="RefSeq" id="XP_024779434.1">
    <property type="nucleotide sequence ID" value="XM_024912532.1"/>
</dbReference>